<dbReference type="SUPFAM" id="SSF81301">
    <property type="entry name" value="Nucleotidyltransferase"/>
    <property type="match status" value="1"/>
</dbReference>
<organism evidence="3 4">
    <name type="scientific">Salix udensis</name>
    <dbReference type="NCBI Taxonomy" id="889485"/>
    <lineage>
        <taxon>Eukaryota</taxon>
        <taxon>Viridiplantae</taxon>
        <taxon>Streptophyta</taxon>
        <taxon>Embryophyta</taxon>
        <taxon>Tracheophyta</taxon>
        <taxon>Spermatophyta</taxon>
        <taxon>Magnoliopsida</taxon>
        <taxon>eudicotyledons</taxon>
        <taxon>Gunneridae</taxon>
        <taxon>Pentapetalae</taxon>
        <taxon>rosids</taxon>
        <taxon>fabids</taxon>
        <taxon>Malpighiales</taxon>
        <taxon>Salicaceae</taxon>
        <taxon>Saliceae</taxon>
        <taxon>Salix</taxon>
    </lineage>
</organism>
<dbReference type="Pfam" id="PF22600">
    <property type="entry name" value="MTPAP-like_central"/>
    <property type="match status" value="1"/>
</dbReference>
<feature type="compositionally biased region" description="Basic and acidic residues" evidence="1">
    <location>
        <begin position="881"/>
        <end position="890"/>
    </location>
</feature>
<comment type="caution">
    <text evidence="3">The sequence shown here is derived from an EMBL/GenBank/DDBJ whole genome shotgun (WGS) entry which is preliminary data.</text>
</comment>
<feature type="domain" description="Poly(A) RNA polymerase mitochondrial-like central palm" evidence="2">
    <location>
        <begin position="1066"/>
        <end position="1161"/>
    </location>
</feature>
<dbReference type="GO" id="GO:0031123">
    <property type="term" value="P:RNA 3'-end processing"/>
    <property type="evidence" value="ECO:0007669"/>
    <property type="project" value="TreeGrafter"/>
</dbReference>
<feature type="region of interest" description="Disordered" evidence="1">
    <location>
        <begin position="922"/>
        <end position="943"/>
    </location>
</feature>
<feature type="region of interest" description="Disordered" evidence="1">
    <location>
        <begin position="377"/>
        <end position="434"/>
    </location>
</feature>
<dbReference type="PANTHER" id="PTHR23092">
    <property type="entry name" value="POLY(A) RNA POLYMERASE"/>
    <property type="match status" value="1"/>
</dbReference>
<name>A0AAD6JA66_9ROSI</name>
<gene>
    <name evidence="3" type="ORF">OIU84_015933</name>
</gene>
<feature type="region of interest" description="Disordered" evidence="1">
    <location>
        <begin position="881"/>
        <end position="909"/>
    </location>
</feature>
<feature type="compositionally biased region" description="Basic residues" evidence="1">
    <location>
        <begin position="413"/>
        <end position="428"/>
    </location>
</feature>
<dbReference type="SUPFAM" id="SSF81631">
    <property type="entry name" value="PAP/OAS1 substrate-binding domain"/>
    <property type="match status" value="1"/>
</dbReference>
<reference evidence="3 4" key="1">
    <citation type="journal article" date="2023" name="Int. J. Mol. Sci.">
        <title>De Novo Assembly and Annotation of 11 Diverse Shrub Willow (Salix) Genomes Reveals Novel Gene Organization in Sex-Linked Regions.</title>
        <authorList>
            <person name="Hyden B."/>
            <person name="Feng K."/>
            <person name="Yates T.B."/>
            <person name="Jawdy S."/>
            <person name="Cereghino C."/>
            <person name="Smart L.B."/>
            <person name="Muchero W."/>
        </authorList>
    </citation>
    <scope>NUCLEOTIDE SEQUENCE [LARGE SCALE GENOMIC DNA]</scope>
    <source>
        <tissue evidence="3">Shoot tip</tissue>
    </source>
</reference>
<accession>A0AAD6JA66</accession>
<dbReference type="EMBL" id="JAPFFJ010000019">
    <property type="protein sequence ID" value="KAJ6400379.1"/>
    <property type="molecule type" value="Genomic_DNA"/>
</dbReference>
<evidence type="ECO:0000259" key="2">
    <source>
        <dbReference type="Pfam" id="PF22600"/>
    </source>
</evidence>
<evidence type="ECO:0000256" key="1">
    <source>
        <dbReference type="SAM" id="MobiDB-lite"/>
    </source>
</evidence>
<proteinExistence type="predicted"/>
<dbReference type="PANTHER" id="PTHR23092:SF48">
    <property type="entry name" value="NUCLEOTIDYLTRANSFERASE FAMILY PROTEIN"/>
    <property type="match status" value="1"/>
</dbReference>
<keyword evidence="4" id="KW-1185">Reference proteome</keyword>
<dbReference type="Proteomes" id="UP001162972">
    <property type="component" value="Chromosome 14"/>
</dbReference>
<dbReference type="InterPro" id="IPR045862">
    <property type="entry name" value="Trf4-like"/>
</dbReference>
<dbReference type="GO" id="GO:0031499">
    <property type="term" value="C:TRAMP complex"/>
    <property type="evidence" value="ECO:0007669"/>
    <property type="project" value="TreeGrafter"/>
</dbReference>
<dbReference type="InterPro" id="IPR054708">
    <property type="entry name" value="MTPAP-like_central"/>
</dbReference>
<protein>
    <recommendedName>
        <fullName evidence="2">Poly(A) RNA polymerase mitochondrial-like central palm domain-containing protein</fullName>
    </recommendedName>
</protein>
<dbReference type="InterPro" id="IPR043519">
    <property type="entry name" value="NT_sf"/>
</dbReference>
<dbReference type="GO" id="GO:0043634">
    <property type="term" value="P:polyadenylation-dependent ncRNA catabolic process"/>
    <property type="evidence" value="ECO:0007669"/>
    <property type="project" value="TreeGrafter"/>
</dbReference>
<dbReference type="GO" id="GO:0005730">
    <property type="term" value="C:nucleolus"/>
    <property type="evidence" value="ECO:0007669"/>
    <property type="project" value="TreeGrafter"/>
</dbReference>
<dbReference type="Gene3D" id="1.10.1410.10">
    <property type="match status" value="1"/>
</dbReference>
<evidence type="ECO:0000313" key="3">
    <source>
        <dbReference type="EMBL" id="KAJ6400379.1"/>
    </source>
</evidence>
<feature type="region of interest" description="Disordered" evidence="1">
    <location>
        <begin position="317"/>
        <end position="337"/>
    </location>
</feature>
<feature type="compositionally biased region" description="Basic and acidic residues" evidence="1">
    <location>
        <begin position="377"/>
        <end position="393"/>
    </location>
</feature>
<dbReference type="GO" id="GO:1990817">
    <property type="term" value="F:poly(A) RNA polymerase activity"/>
    <property type="evidence" value="ECO:0007669"/>
    <property type="project" value="InterPro"/>
</dbReference>
<evidence type="ECO:0000313" key="4">
    <source>
        <dbReference type="Proteomes" id="UP001162972"/>
    </source>
</evidence>
<dbReference type="GO" id="GO:0003729">
    <property type="term" value="F:mRNA binding"/>
    <property type="evidence" value="ECO:0007669"/>
    <property type="project" value="TreeGrafter"/>
</dbReference>
<dbReference type="Gene3D" id="3.30.460.10">
    <property type="entry name" value="Beta Polymerase, domain 2"/>
    <property type="match status" value="1"/>
</dbReference>
<sequence length="1419" mass="157766">MLAKLHSHGHCRFIILPDLPSRDLPSLCFKKSRGLLSRVAESNESERLIFESTWLFSSREGEKVDDCRSGVEGLDSVTVSEDLIENVEKFVELMDGISNGGFLRGEESELGTDWVGIGVVKSERILLYRGVFGEQVRSGVEAGLVELWEWEEKRDEVEREIERRRRKVLNIALGKTAKSLTREILKDASGVSGDELSLFRAGVQQPWRDLHAESRRWIFPKLPADAEFGLAPKPSFSGKDSSFANIFNSLFVLQDIVSLVLPDQGSEYDTSHIFFSMLGSLGTLSDCILRKVRGLVMVISLDCTRLELLGEGTSNSSAIKPSEKLGAGSHRKKGKTQNMKKLNPTLVKNVDKSSFKKLTEDIKCAPACIQKTEFMESNEKPGIPHENENHRDMSSSTVEMEHTQGLVLERKKTAGRKNRKGRNKKKKSSFSNPVEVRKTEIAVSEAPSFSVYSSDEAAKLCGLSDNVTTQKATNDSLVDHSINEPTREEIDALNIPEDHANIIYQVATKELITVSSNEGTSFLNKKNEVKLDVGNKLVRSLDVKEVPALTRVEESVNLHESGSKGLSDGLSYEWPSLGPVYFPSINSHLPPATDRLHLDVGHNWHNHIHQPFLPTVHQARKSPVESGSNRMLSRPLPMSLDWPPMVRSNCGLAPTMTCNYDPGFFSRRQSAFQKSYTAKNMQYISKTFDDERRCSGDAIDLTEATSSQELMDEYENHWISEEEYEVHAVSGIDYNQHFGGGVMYWDPSDTGFSRPPSLSSDDSGWPWHEAELNRAVDDMVAFSSSYSTTGLTSPTAASFCSAFDPLVPGHQALGYVMSGNEVPGKAMLSSTVTDAAAEEDVPGSLASLSSDVEGKTGDSLPYPILRPIIIPNMSRERSRSDFKRSLDHKSPCVPPTRREHPRIKRPPSPIVLCVPRAPCPPPPSPVSNSRKHRGFPTVRSGSSSPRQWGVRGWYHDGTNLEEACVRMDGAEVVWPSWRNKKLSTYPMVQPLPGALLQDRLIAMSHLARDQDHPDVLFPLQQAEIQNCPTRKASLCLVQSLLHDEIDSFCKQVAAANMARKPFINWAIKRVTRSLQVLWPRSRTNIFGSSATGLSLPTSDVDLVVSLPPVRNLEPIKEAGILEGRNGIKETCLQHAARYLANQEWVKNDSLKTVENTAIPVIMLVVEVPTDLITAAASNVQSPKEEPIHLTGEHDSQVHSNMVVVEDSISPKCTQLNRDSKRDVKSIRLDISFKSPSHTGLQTTQLVKDLTEQFPAATPLALVLKQFLADRSLDQSYSGGLSSYCLVLLIIRFLQHEHHLGRPINQNVGSLLMDLLYFFGNVFDPRQMRISVQGSGVYINRERGYSIDPIHIDDPLFPSNNVGRNCFRIHQCIKAFSEAYSVLEKELACLPDEGDACSRPAHRILPKIIPSIDITGSLII</sequence>